<dbReference type="InterPro" id="IPR036322">
    <property type="entry name" value="WD40_repeat_dom_sf"/>
</dbReference>
<proteinExistence type="predicted"/>
<gene>
    <name evidence="2" type="ORF">CkaCkLH20_10241</name>
</gene>
<evidence type="ECO:0000313" key="3">
    <source>
        <dbReference type="Proteomes" id="UP000781932"/>
    </source>
</evidence>
<accession>A0A9P6LDW0</accession>
<keyword evidence="3" id="KW-1185">Reference proteome</keyword>
<reference evidence="2" key="2">
    <citation type="submission" date="2020-11" db="EMBL/GenBank/DDBJ databases">
        <title>Whole genome sequencing of Colletotrichum sp.</title>
        <authorList>
            <person name="Li H."/>
        </authorList>
    </citation>
    <scope>NUCLEOTIDE SEQUENCE</scope>
    <source>
        <strain evidence="2">CkLH20</strain>
    </source>
</reference>
<organism evidence="2 3">
    <name type="scientific">Colletotrichum karsti</name>
    <dbReference type="NCBI Taxonomy" id="1095194"/>
    <lineage>
        <taxon>Eukaryota</taxon>
        <taxon>Fungi</taxon>
        <taxon>Dikarya</taxon>
        <taxon>Ascomycota</taxon>
        <taxon>Pezizomycotina</taxon>
        <taxon>Sordariomycetes</taxon>
        <taxon>Hypocreomycetidae</taxon>
        <taxon>Glomerellales</taxon>
        <taxon>Glomerellaceae</taxon>
        <taxon>Colletotrichum</taxon>
        <taxon>Colletotrichum boninense species complex</taxon>
    </lineage>
</organism>
<dbReference type="EMBL" id="JAATWM020000038">
    <property type="protein sequence ID" value="KAF9872414.1"/>
    <property type="molecule type" value="Genomic_DNA"/>
</dbReference>
<dbReference type="GeneID" id="62166029"/>
<feature type="region of interest" description="Disordered" evidence="1">
    <location>
        <begin position="1"/>
        <end position="48"/>
    </location>
</feature>
<dbReference type="Gene3D" id="2.130.10.10">
    <property type="entry name" value="YVTN repeat-like/Quinoprotein amine dehydrogenase"/>
    <property type="match status" value="1"/>
</dbReference>
<protein>
    <submittedName>
        <fullName evidence="2">WD repeat-containing protein</fullName>
    </submittedName>
</protein>
<dbReference type="AlphaFoldDB" id="A0A9P6LDW0"/>
<feature type="compositionally biased region" description="Low complexity" evidence="1">
    <location>
        <begin position="32"/>
        <end position="41"/>
    </location>
</feature>
<dbReference type="PANTHER" id="PTHR13211:SF0">
    <property type="entry name" value="TELOMERASE CAJAL BODY PROTEIN 1"/>
    <property type="match status" value="1"/>
</dbReference>
<dbReference type="InterPro" id="IPR051150">
    <property type="entry name" value="SWT21/TCAB1_mRNA_Telomere"/>
</dbReference>
<comment type="caution">
    <text evidence="2">The sequence shown here is derived from an EMBL/GenBank/DDBJ whole genome shotgun (WGS) entry which is preliminary data.</text>
</comment>
<dbReference type="Proteomes" id="UP000781932">
    <property type="component" value="Unassembled WGS sequence"/>
</dbReference>
<dbReference type="PANTHER" id="PTHR13211">
    <property type="entry name" value="TELOMERASE CAJAL BODY PROTEIN 1"/>
    <property type="match status" value="1"/>
</dbReference>
<dbReference type="InterPro" id="IPR015943">
    <property type="entry name" value="WD40/YVTN_repeat-like_dom_sf"/>
</dbReference>
<evidence type="ECO:0000313" key="2">
    <source>
        <dbReference type="EMBL" id="KAF9872414.1"/>
    </source>
</evidence>
<sequence>MDPATSQDADPISVDESPCQKDPVPPTMEVVAATDSTAGDATDPERPTSFFRGVQWTADGTTLIASTSDNRLSAYVLPEDLLDPAGRPRSLRPQSQLQLPEPFYSAAVAPYFSLSEPQSQLALLSCKEHPLHLYHVFPGSESSPPLGSYKLIRRETEEYICAESLLWSSPGTHFMVGSSNRLDYFDISRTGSDGPILTIPTIPSKRHLLKGGGVGMKGTVSTLSSQYPDETGVAIIAAGTWTRWMGLYDVTRTNKAVANWSIQGVAESHFGHSVGGRGIVQTIWSPCGRYLAINERQSNGILVYDVRGTGQPLSLLIGRESTTQQRLSCDVFPGGGDTAGGFELWAGTQTGEVSVYEGVGLQAGVLDKSWDWVAHQSPVGGTGIHPTGSVVVTCSGAWTTHTDGELDTELGATDDGGLPSLASTRITTETSIKVWTLATATEDPAACGSAPH</sequence>
<reference evidence="2" key="1">
    <citation type="submission" date="2020-03" db="EMBL/GenBank/DDBJ databases">
        <authorList>
            <person name="He L."/>
        </authorList>
    </citation>
    <scope>NUCLEOTIDE SEQUENCE</scope>
    <source>
        <strain evidence="2">CkLH20</strain>
    </source>
</reference>
<dbReference type="RefSeq" id="XP_038741875.1">
    <property type="nucleotide sequence ID" value="XM_038892955.1"/>
</dbReference>
<evidence type="ECO:0000256" key="1">
    <source>
        <dbReference type="SAM" id="MobiDB-lite"/>
    </source>
</evidence>
<dbReference type="SUPFAM" id="SSF50978">
    <property type="entry name" value="WD40 repeat-like"/>
    <property type="match status" value="1"/>
</dbReference>
<dbReference type="OrthoDB" id="239865at2759"/>
<name>A0A9P6LDW0_9PEZI</name>